<dbReference type="SMART" id="SM00213">
    <property type="entry name" value="UBQ"/>
    <property type="match status" value="1"/>
</dbReference>
<dbReference type="InterPro" id="IPR029071">
    <property type="entry name" value="Ubiquitin-like_domsf"/>
</dbReference>
<evidence type="ECO:0000259" key="2">
    <source>
        <dbReference type="PROSITE" id="PS50053"/>
    </source>
</evidence>
<dbReference type="STRING" id="214684.Q5KK31"/>
<dbReference type="GO" id="GO:0005737">
    <property type="term" value="C:cytoplasm"/>
    <property type="evidence" value="ECO:0000318"/>
    <property type="project" value="GO_Central"/>
</dbReference>
<organism evidence="3 4">
    <name type="scientific">Cryptococcus deneoformans (strain JEC21 / ATCC MYA-565)</name>
    <name type="common">Cryptococcus neoformans var. neoformans serotype D</name>
    <dbReference type="NCBI Taxonomy" id="214684"/>
    <lineage>
        <taxon>Eukaryota</taxon>
        <taxon>Fungi</taxon>
        <taxon>Dikarya</taxon>
        <taxon>Basidiomycota</taxon>
        <taxon>Agaricomycotina</taxon>
        <taxon>Tremellomycetes</taxon>
        <taxon>Tremellales</taxon>
        <taxon>Cryptococcaceae</taxon>
        <taxon>Cryptococcus</taxon>
        <taxon>Cryptococcus neoformans species complex</taxon>
    </lineage>
</organism>
<dbReference type="GO" id="GO:0030162">
    <property type="term" value="P:regulation of proteolysis"/>
    <property type="evidence" value="ECO:0000318"/>
    <property type="project" value="GO_Central"/>
</dbReference>
<dbReference type="GO" id="GO:0031386">
    <property type="term" value="F:protein tag activity"/>
    <property type="evidence" value="ECO:0000318"/>
    <property type="project" value="GO_Central"/>
</dbReference>
<dbReference type="GeneID" id="3256414"/>
<reference evidence="3 4" key="1">
    <citation type="journal article" date="2005" name="Science">
        <title>The genome of the basidiomycetous yeast and human pathogen Cryptococcus neoformans.</title>
        <authorList>
            <person name="Loftus B.J."/>
            <person name="Fung E."/>
            <person name="Roncaglia P."/>
            <person name="Rowley D."/>
            <person name="Amedeo P."/>
            <person name="Bruno D."/>
            <person name="Vamathevan J."/>
            <person name="Miranda M."/>
            <person name="Anderson I.J."/>
            <person name="Fraser J.A."/>
            <person name="Allen J.E."/>
            <person name="Bosdet I.E."/>
            <person name="Brent M.R."/>
            <person name="Chiu R."/>
            <person name="Doering T.L."/>
            <person name="Donlin M.J."/>
            <person name="D'Souza C.A."/>
            <person name="Fox D.S."/>
            <person name="Grinberg V."/>
            <person name="Fu J."/>
            <person name="Fukushima M."/>
            <person name="Haas B.J."/>
            <person name="Huang J.C."/>
            <person name="Janbon G."/>
            <person name="Jones S.J."/>
            <person name="Koo H.L."/>
            <person name="Krzywinski M.I."/>
            <person name="Kwon-Chung J.K."/>
            <person name="Lengeler K.B."/>
            <person name="Maiti R."/>
            <person name="Marra M.A."/>
            <person name="Marra R.E."/>
            <person name="Mathewson C.A."/>
            <person name="Mitchell T.G."/>
            <person name="Pertea M."/>
            <person name="Riggs F.R."/>
            <person name="Salzberg S.L."/>
            <person name="Schein J.E."/>
            <person name="Shvartsbeyn A."/>
            <person name="Shin H."/>
            <person name="Shumway M."/>
            <person name="Specht C.A."/>
            <person name="Suh B.B."/>
            <person name="Tenney A."/>
            <person name="Utterback T.R."/>
            <person name="Wickes B.L."/>
            <person name="Wortman J.R."/>
            <person name="Wye N.H."/>
            <person name="Kronstad J.W."/>
            <person name="Lodge J.K."/>
            <person name="Heitman J."/>
            <person name="Davis R.W."/>
            <person name="Fraser C.M."/>
            <person name="Hyman R.W."/>
        </authorList>
    </citation>
    <scope>NUCLEOTIDE SEQUENCE [LARGE SCALE GENOMIC DNA]</scope>
    <source>
        <strain evidence="4">JEC21 / ATCC MYA-565</strain>
    </source>
</reference>
<name>Q5KK31_CRYD1</name>
<dbReference type="CDD" id="cd01806">
    <property type="entry name" value="Ubl_NEDD8"/>
    <property type="match status" value="1"/>
</dbReference>
<dbReference type="PANTHER" id="PTHR10666">
    <property type="entry name" value="UBIQUITIN"/>
    <property type="match status" value="1"/>
</dbReference>
<dbReference type="InterPro" id="IPR050158">
    <property type="entry name" value="Ubiquitin_ubiquitin-like"/>
</dbReference>
<dbReference type="InterPro" id="IPR019954">
    <property type="entry name" value="Ubiquitin_CS"/>
</dbReference>
<dbReference type="InParanoid" id="Q5KK31"/>
<dbReference type="PROSITE" id="PS50053">
    <property type="entry name" value="UBIQUITIN_2"/>
    <property type="match status" value="1"/>
</dbReference>
<proteinExistence type="predicted"/>
<evidence type="ECO:0000256" key="1">
    <source>
        <dbReference type="ARBA" id="ARBA00022786"/>
    </source>
</evidence>
<feature type="domain" description="Ubiquitin-like" evidence="2">
    <location>
        <begin position="1"/>
        <end position="76"/>
    </location>
</feature>
<dbReference type="GO" id="GO:0019941">
    <property type="term" value="P:modification-dependent protein catabolic process"/>
    <property type="evidence" value="ECO:0000318"/>
    <property type="project" value="GO_Central"/>
</dbReference>
<dbReference type="EMBL" id="AE017343">
    <property type="protein sequence ID" value="AAW42705.2"/>
    <property type="molecule type" value="Genomic_DNA"/>
</dbReference>
<accession>Q5KK31</accession>
<dbReference type="GO" id="GO:0045116">
    <property type="term" value="P:protein neddylation"/>
    <property type="evidence" value="ECO:0000318"/>
    <property type="project" value="GO_Central"/>
</dbReference>
<dbReference type="PROSITE" id="PS00299">
    <property type="entry name" value="UBIQUITIN_1"/>
    <property type="match status" value="1"/>
</dbReference>
<dbReference type="AlphaFoldDB" id="Q5KK31"/>
<gene>
    <name evidence="3" type="ordered locus">CNC04440</name>
</gene>
<dbReference type="eggNOG" id="KOG0005">
    <property type="taxonomic scope" value="Eukaryota"/>
</dbReference>
<protein>
    <submittedName>
        <fullName evidence="3">Ribosomal chaperone, putative</fullName>
    </submittedName>
</protein>
<dbReference type="KEGG" id="cne:CNC04440"/>
<dbReference type="RefSeq" id="XP_024512576.1">
    <property type="nucleotide sequence ID" value="XM_024656816.1"/>
</dbReference>
<dbReference type="GO" id="GO:0005634">
    <property type="term" value="C:nucleus"/>
    <property type="evidence" value="ECO:0000318"/>
    <property type="project" value="GO_Central"/>
</dbReference>
<dbReference type="FunCoup" id="Q5KK31">
    <property type="interactions" value="545"/>
</dbReference>
<dbReference type="InterPro" id="IPR000626">
    <property type="entry name" value="Ubiquitin-like_dom"/>
</dbReference>
<dbReference type="OrthoDB" id="419317at2759"/>
<dbReference type="PaxDb" id="214684-Q5KK31"/>
<dbReference type="Gene3D" id="3.10.20.90">
    <property type="entry name" value="Phosphatidylinositol 3-kinase Catalytic Subunit, Chain A, domain 1"/>
    <property type="match status" value="1"/>
</dbReference>
<dbReference type="Pfam" id="PF00240">
    <property type="entry name" value="ubiquitin"/>
    <property type="match status" value="1"/>
</dbReference>
<keyword evidence="4" id="KW-1185">Reference proteome</keyword>
<dbReference type="InterPro" id="IPR019956">
    <property type="entry name" value="Ubiquitin_dom"/>
</dbReference>
<dbReference type="VEuPathDB" id="FungiDB:CNC04440"/>
<dbReference type="FunFam" id="3.10.20.90:FF:000296">
    <property type="entry name" value="Ubiquitin-like protein-NEDD8-like protein RUB3"/>
    <property type="match status" value="1"/>
</dbReference>
<dbReference type="Proteomes" id="UP000002149">
    <property type="component" value="Chromosome 3"/>
</dbReference>
<dbReference type="InterPro" id="IPR038738">
    <property type="entry name" value="Nedd8-like"/>
</dbReference>
<keyword evidence="1" id="KW-0833">Ubl conjugation pathway</keyword>
<dbReference type="PRINTS" id="PR00348">
    <property type="entry name" value="UBIQUITIN"/>
</dbReference>
<evidence type="ECO:0000313" key="3">
    <source>
        <dbReference type="EMBL" id="AAW42705.2"/>
    </source>
</evidence>
<dbReference type="GO" id="GO:0031625">
    <property type="term" value="F:ubiquitin protein ligase binding"/>
    <property type="evidence" value="ECO:0000318"/>
    <property type="project" value="GO_Central"/>
</dbReference>
<dbReference type="SUPFAM" id="SSF54236">
    <property type="entry name" value="Ubiquitin-like"/>
    <property type="match status" value="1"/>
</dbReference>
<sequence>MIVKVKTLTGKEVDIDVQPDMTISKVKERVEEKAGIPPVQQRLIFGGKAMGDDKTIQDYKIQAGAAIHLVLALRGGRTLNGN</sequence>
<dbReference type="HOGENOM" id="CLU_2469026_0_0_1"/>
<evidence type="ECO:0000313" key="4">
    <source>
        <dbReference type="Proteomes" id="UP000002149"/>
    </source>
</evidence>